<name>A0ABV9GX53_9BURK</name>
<dbReference type="RefSeq" id="WP_377726354.1">
    <property type="nucleotide sequence ID" value="NZ_JBHSEW010000009.1"/>
</dbReference>
<comment type="caution">
    <text evidence="8">The sequence shown here is derived from an EMBL/GenBank/DDBJ whole genome shotgun (WGS) entry which is preliminary data.</text>
</comment>
<dbReference type="Pfam" id="PF00698">
    <property type="entry name" value="Acyl_transf_1"/>
    <property type="match status" value="1"/>
</dbReference>
<comment type="catalytic activity">
    <reaction evidence="5 6">
        <text>holo-[ACP] + malonyl-CoA = malonyl-[ACP] + CoA</text>
        <dbReference type="Rhea" id="RHEA:41792"/>
        <dbReference type="Rhea" id="RHEA-COMP:9623"/>
        <dbReference type="Rhea" id="RHEA-COMP:9685"/>
        <dbReference type="ChEBI" id="CHEBI:57287"/>
        <dbReference type="ChEBI" id="CHEBI:57384"/>
        <dbReference type="ChEBI" id="CHEBI:64479"/>
        <dbReference type="ChEBI" id="CHEBI:78449"/>
        <dbReference type="EC" id="2.3.1.39"/>
    </reaction>
</comment>
<dbReference type="InterPro" id="IPR024925">
    <property type="entry name" value="Malonyl_CoA-ACP_transAc"/>
</dbReference>
<proteinExistence type="inferred from homology"/>
<comment type="similarity">
    <text evidence="6">Belongs to the fabD family.</text>
</comment>
<evidence type="ECO:0000256" key="5">
    <source>
        <dbReference type="ARBA" id="ARBA00048462"/>
    </source>
</evidence>
<dbReference type="NCBIfam" id="TIGR00128">
    <property type="entry name" value="fabD"/>
    <property type="match status" value="1"/>
</dbReference>
<dbReference type="PANTHER" id="PTHR42681:SF1">
    <property type="entry name" value="MALONYL-COA-ACYL CARRIER PROTEIN TRANSACYLASE, MITOCHONDRIAL"/>
    <property type="match status" value="1"/>
</dbReference>
<protein>
    <recommendedName>
        <fullName evidence="2 6">Malonyl CoA-acyl carrier protein transacylase</fullName>
        <ecNumber evidence="1 6">2.3.1.39</ecNumber>
    </recommendedName>
</protein>
<dbReference type="PANTHER" id="PTHR42681">
    <property type="entry name" value="MALONYL-COA-ACYL CARRIER PROTEIN TRANSACYLASE, MITOCHONDRIAL"/>
    <property type="match status" value="1"/>
</dbReference>
<evidence type="ECO:0000259" key="7">
    <source>
        <dbReference type="SMART" id="SM00827"/>
    </source>
</evidence>
<keyword evidence="3 6" id="KW-0808">Transferase</keyword>
<dbReference type="InterPro" id="IPR016035">
    <property type="entry name" value="Acyl_Trfase/lysoPLipase"/>
</dbReference>
<dbReference type="Proteomes" id="UP001595967">
    <property type="component" value="Unassembled WGS sequence"/>
</dbReference>
<sequence>MKKFAFVFPGQGSQAVGMLDAWGTHPAVRQAVQEASDALGEDLGALIASGPKEALALTTNTQPVMLLAGVAAWRVWQAEGGALPDAVAGHSLGEYSALVAAGVLTLSQAIPLVRLRAAAMQEAVPVGTGAMAAVLGLEADKVKAVCAQVTADLGGAEVVEAVNFNDPGQTVIAGSKAAVEAAGAAMKAAGAKRALPLPVSAPFHSSLMRPAAEKLQAALTQVTFSVPHIDVINNIDVAVVQDGAAIADALYRQAFGPVRWVESIQAMKARGITHVVECGPGKVLAGMVKRIDAELVGAALYDPATLAEVKELLA</sequence>
<dbReference type="Gene3D" id="3.40.366.10">
    <property type="entry name" value="Malonyl-Coenzyme A Acyl Carrier Protein, domain 2"/>
    <property type="match status" value="1"/>
</dbReference>
<dbReference type="InterPro" id="IPR001227">
    <property type="entry name" value="Ac_transferase_dom_sf"/>
</dbReference>
<organism evidence="8 9">
    <name type="scientific">Comamonas nitrativorans</name>
    <dbReference type="NCBI Taxonomy" id="108437"/>
    <lineage>
        <taxon>Bacteria</taxon>
        <taxon>Pseudomonadati</taxon>
        <taxon>Pseudomonadota</taxon>
        <taxon>Betaproteobacteria</taxon>
        <taxon>Burkholderiales</taxon>
        <taxon>Comamonadaceae</taxon>
        <taxon>Comamonas</taxon>
    </lineage>
</organism>
<dbReference type="EMBL" id="JBHSEW010000009">
    <property type="protein sequence ID" value="MFC4622769.1"/>
    <property type="molecule type" value="Genomic_DNA"/>
</dbReference>
<dbReference type="PIRSF" id="PIRSF000446">
    <property type="entry name" value="Mct"/>
    <property type="match status" value="1"/>
</dbReference>
<keyword evidence="4 6" id="KW-0012">Acyltransferase</keyword>
<dbReference type="Gene3D" id="3.30.70.250">
    <property type="entry name" value="Malonyl-CoA ACP transacylase, ACP-binding"/>
    <property type="match status" value="1"/>
</dbReference>
<evidence type="ECO:0000256" key="1">
    <source>
        <dbReference type="ARBA" id="ARBA00013258"/>
    </source>
</evidence>
<gene>
    <name evidence="8" type="primary">fabD</name>
    <name evidence="8" type="ORF">ACFO3A_11155</name>
</gene>
<dbReference type="InterPro" id="IPR016036">
    <property type="entry name" value="Malonyl_transacylase_ACP-bd"/>
</dbReference>
<dbReference type="EC" id="2.3.1.39" evidence="1 6"/>
<dbReference type="InterPro" id="IPR014043">
    <property type="entry name" value="Acyl_transferase_dom"/>
</dbReference>
<accession>A0ABV9GX53</accession>
<evidence type="ECO:0000256" key="3">
    <source>
        <dbReference type="ARBA" id="ARBA00022679"/>
    </source>
</evidence>
<dbReference type="SUPFAM" id="SSF52151">
    <property type="entry name" value="FabD/lysophospholipase-like"/>
    <property type="match status" value="1"/>
</dbReference>
<dbReference type="InterPro" id="IPR004410">
    <property type="entry name" value="Malonyl_CoA-ACP_transAc_FabD"/>
</dbReference>
<evidence type="ECO:0000256" key="2">
    <source>
        <dbReference type="ARBA" id="ARBA00018953"/>
    </source>
</evidence>
<dbReference type="SUPFAM" id="SSF55048">
    <property type="entry name" value="Probable ACP-binding domain of malonyl-CoA ACP transacylase"/>
    <property type="match status" value="1"/>
</dbReference>
<evidence type="ECO:0000313" key="8">
    <source>
        <dbReference type="EMBL" id="MFC4622769.1"/>
    </source>
</evidence>
<evidence type="ECO:0000256" key="6">
    <source>
        <dbReference type="PIRNR" id="PIRNR000446"/>
    </source>
</evidence>
<reference evidence="9" key="1">
    <citation type="journal article" date="2019" name="Int. J. Syst. Evol. Microbiol.">
        <title>The Global Catalogue of Microorganisms (GCM) 10K type strain sequencing project: providing services to taxonomists for standard genome sequencing and annotation.</title>
        <authorList>
            <consortium name="The Broad Institute Genomics Platform"/>
            <consortium name="The Broad Institute Genome Sequencing Center for Infectious Disease"/>
            <person name="Wu L."/>
            <person name="Ma J."/>
        </authorList>
    </citation>
    <scope>NUCLEOTIDE SEQUENCE [LARGE SCALE GENOMIC DNA]</scope>
    <source>
        <strain evidence="9">JCM 11650</strain>
    </source>
</reference>
<dbReference type="SMART" id="SM00827">
    <property type="entry name" value="PKS_AT"/>
    <property type="match status" value="1"/>
</dbReference>
<evidence type="ECO:0000256" key="4">
    <source>
        <dbReference type="ARBA" id="ARBA00023315"/>
    </source>
</evidence>
<feature type="domain" description="Malonyl-CoA:ACP transacylase (MAT)" evidence="7">
    <location>
        <begin position="7"/>
        <end position="312"/>
    </location>
</feature>
<dbReference type="InterPro" id="IPR050858">
    <property type="entry name" value="Mal-CoA-ACP_Trans/PKS_FabD"/>
</dbReference>
<keyword evidence="9" id="KW-1185">Reference proteome</keyword>
<evidence type="ECO:0000313" key="9">
    <source>
        <dbReference type="Proteomes" id="UP001595967"/>
    </source>
</evidence>
<dbReference type="GO" id="GO:0004314">
    <property type="term" value="F:[acyl-carrier-protein] S-malonyltransferase activity"/>
    <property type="evidence" value="ECO:0007669"/>
    <property type="project" value="UniProtKB-EC"/>
</dbReference>